<evidence type="ECO:0000256" key="6">
    <source>
        <dbReference type="ARBA" id="ARBA00023136"/>
    </source>
</evidence>
<evidence type="ECO:0000256" key="4">
    <source>
        <dbReference type="ARBA" id="ARBA00022692"/>
    </source>
</evidence>
<keyword evidence="4 9" id="KW-0812">Transmembrane</keyword>
<evidence type="ECO:0000256" key="9">
    <source>
        <dbReference type="RuleBase" id="RU003942"/>
    </source>
</evidence>
<evidence type="ECO:0000313" key="11">
    <source>
        <dbReference type="EMBL" id="SEH32172.1"/>
    </source>
</evidence>
<evidence type="ECO:0000256" key="8">
    <source>
        <dbReference type="ARBA" id="ARBA00039168"/>
    </source>
</evidence>
<dbReference type="Gene3D" id="1.10.3730.20">
    <property type="match status" value="1"/>
</dbReference>
<protein>
    <recommendedName>
        <fullName evidence="8">Guanidinium exporter</fullName>
    </recommendedName>
</protein>
<feature type="transmembrane region" description="Helical" evidence="10">
    <location>
        <begin position="62"/>
        <end position="81"/>
    </location>
</feature>
<keyword evidence="3" id="KW-1003">Cell membrane</keyword>
<evidence type="ECO:0000256" key="10">
    <source>
        <dbReference type="SAM" id="Phobius"/>
    </source>
</evidence>
<keyword evidence="5 10" id="KW-1133">Transmembrane helix</keyword>
<evidence type="ECO:0000256" key="1">
    <source>
        <dbReference type="ARBA" id="ARBA00004651"/>
    </source>
</evidence>
<dbReference type="RefSeq" id="WP_089691156.1">
    <property type="nucleotide sequence ID" value="NZ_DALZIY010000002.1"/>
</dbReference>
<organism evidence="11 12">
    <name type="scientific">Chryseobacterium culicis</name>
    <dbReference type="NCBI Taxonomy" id="680127"/>
    <lineage>
        <taxon>Bacteria</taxon>
        <taxon>Pseudomonadati</taxon>
        <taxon>Bacteroidota</taxon>
        <taxon>Flavobacteriia</taxon>
        <taxon>Flavobacteriales</taxon>
        <taxon>Weeksellaceae</taxon>
        <taxon>Chryseobacterium group</taxon>
        <taxon>Chryseobacterium</taxon>
    </lineage>
</organism>
<evidence type="ECO:0000256" key="5">
    <source>
        <dbReference type="ARBA" id="ARBA00022989"/>
    </source>
</evidence>
<dbReference type="SUPFAM" id="SSF103481">
    <property type="entry name" value="Multidrug resistance efflux transporter EmrE"/>
    <property type="match status" value="1"/>
</dbReference>
<dbReference type="OrthoDB" id="21828at2"/>
<evidence type="ECO:0000313" key="12">
    <source>
        <dbReference type="Proteomes" id="UP000198561"/>
    </source>
</evidence>
<dbReference type="InterPro" id="IPR000390">
    <property type="entry name" value="Small_drug/metabolite_transptr"/>
</dbReference>
<sequence length="110" mass="11886">MNWLILVIAGLFEVAFASCLGKAKETSGTEMYLWYAGFLITMTISMLLLIKATQTLPIGTAYAVWTGIGAVGTALMGIIFFKDPVSFWRVFFIVTLIGSVVGLKAVSSSH</sequence>
<comment type="subcellular location">
    <subcellularLocation>
        <location evidence="1 9">Cell membrane</location>
        <topology evidence="1 9">Multi-pass membrane protein</topology>
    </subcellularLocation>
</comment>
<feature type="transmembrane region" description="Helical" evidence="10">
    <location>
        <begin position="33"/>
        <end position="50"/>
    </location>
</feature>
<evidence type="ECO:0000256" key="3">
    <source>
        <dbReference type="ARBA" id="ARBA00022475"/>
    </source>
</evidence>
<proteinExistence type="inferred from homology"/>
<feature type="transmembrane region" description="Helical" evidence="10">
    <location>
        <begin position="87"/>
        <end position="106"/>
    </location>
</feature>
<evidence type="ECO:0000256" key="2">
    <source>
        <dbReference type="ARBA" id="ARBA00022448"/>
    </source>
</evidence>
<dbReference type="EMBL" id="FNWQ01000002">
    <property type="protein sequence ID" value="SEH32172.1"/>
    <property type="molecule type" value="Genomic_DNA"/>
</dbReference>
<accession>A0A1H6HAN8</accession>
<comment type="similarity">
    <text evidence="7">Belongs to the drug/metabolite transporter (DMT) superfamily. Small multidrug resistance (SMR) (TC 2.A.7.1) family. Gdx/SugE subfamily.</text>
</comment>
<dbReference type="STRING" id="680127.SAMN05421593_1691"/>
<dbReference type="GO" id="GO:0005886">
    <property type="term" value="C:plasma membrane"/>
    <property type="evidence" value="ECO:0007669"/>
    <property type="project" value="UniProtKB-SubCell"/>
</dbReference>
<dbReference type="InterPro" id="IPR037185">
    <property type="entry name" value="EmrE-like"/>
</dbReference>
<dbReference type="PANTHER" id="PTHR30561:SF0">
    <property type="entry name" value="GUANIDINIUM EXPORTER"/>
    <property type="match status" value="1"/>
</dbReference>
<dbReference type="PANTHER" id="PTHR30561">
    <property type="entry name" value="SMR FAMILY PROTON-DEPENDENT DRUG EFFLUX TRANSPORTER SUGE"/>
    <property type="match status" value="1"/>
</dbReference>
<dbReference type="GO" id="GO:0022857">
    <property type="term" value="F:transmembrane transporter activity"/>
    <property type="evidence" value="ECO:0007669"/>
    <property type="project" value="InterPro"/>
</dbReference>
<dbReference type="InterPro" id="IPR045324">
    <property type="entry name" value="Small_multidrug_res"/>
</dbReference>
<evidence type="ECO:0000256" key="7">
    <source>
        <dbReference type="ARBA" id="ARBA00038151"/>
    </source>
</evidence>
<dbReference type="Pfam" id="PF00893">
    <property type="entry name" value="Multi_Drug_Res"/>
    <property type="match status" value="1"/>
</dbReference>
<dbReference type="Proteomes" id="UP000198561">
    <property type="component" value="Unassembled WGS sequence"/>
</dbReference>
<gene>
    <name evidence="11" type="ORF">SAMN05421593_1691</name>
</gene>
<keyword evidence="6 10" id="KW-0472">Membrane</keyword>
<dbReference type="AlphaFoldDB" id="A0A1H6HAN8"/>
<reference evidence="11 12" key="1">
    <citation type="submission" date="2016-10" db="EMBL/GenBank/DDBJ databases">
        <authorList>
            <person name="de Groot N.N."/>
        </authorList>
    </citation>
    <scope>NUCLEOTIDE SEQUENCE [LARGE SCALE GENOMIC DNA]</scope>
    <source>
        <strain evidence="11 12">DSM 23031</strain>
    </source>
</reference>
<dbReference type="FunFam" id="1.10.3730.20:FF:000001">
    <property type="entry name" value="Quaternary ammonium compound resistance transporter SugE"/>
    <property type="match status" value="1"/>
</dbReference>
<keyword evidence="2" id="KW-0813">Transport</keyword>
<name>A0A1H6HAN8_CHRCI</name>
<dbReference type="GO" id="GO:1990961">
    <property type="term" value="P:xenobiotic detoxification by transmembrane export across the plasma membrane"/>
    <property type="evidence" value="ECO:0007669"/>
    <property type="project" value="UniProtKB-ARBA"/>
</dbReference>